<name>A0ABT8VXX6_9GAMM</name>
<evidence type="ECO:0000313" key="1">
    <source>
        <dbReference type="EMBL" id="MDO3720806.1"/>
    </source>
</evidence>
<dbReference type="EMBL" id="JAUMIS010000001">
    <property type="protein sequence ID" value="MDO3720806.1"/>
    <property type="molecule type" value="Genomic_DNA"/>
</dbReference>
<evidence type="ECO:0000313" key="2">
    <source>
        <dbReference type="Proteomes" id="UP001168640"/>
    </source>
</evidence>
<gene>
    <name evidence="1" type="ORF">QVZ43_03665</name>
</gene>
<proteinExistence type="predicted"/>
<dbReference type="PROSITE" id="PS51257">
    <property type="entry name" value="PROKAR_LIPOPROTEIN"/>
    <property type="match status" value="1"/>
</dbReference>
<reference evidence="1" key="1">
    <citation type="submission" date="2023-07" db="EMBL/GenBank/DDBJ databases">
        <title>Marinobacter sp. chi1 genome sequencing and assembly.</title>
        <authorList>
            <person name="Park S."/>
        </authorList>
    </citation>
    <scope>NUCLEOTIDE SEQUENCE</scope>
    <source>
        <strain evidence="1">Chi1</strain>
    </source>
</reference>
<protein>
    <submittedName>
        <fullName evidence="1">Uncharacterized protein</fullName>
    </submittedName>
</protein>
<dbReference type="RefSeq" id="WP_302908913.1">
    <property type="nucleotide sequence ID" value="NZ_JAUMIS010000001.1"/>
</dbReference>
<sequence>MNKPIVLSCIAVFLTACSNNNVLEKVELGGTIAEVKQRQILDPGAEYRNAGKVHTLNGNVTSRVITNYEKSTYPPASARGKTLAIGED</sequence>
<dbReference type="Proteomes" id="UP001168640">
    <property type="component" value="Unassembled WGS sequence"/>
</dbReference>
<organism evidence="1 2">
    <name type="scientific">Marinobacter suaedae</name>
    <dbReference type="NCBI Taxonomy" id="3057675"/>
    <lineage>
        <taxon>Bacteria</taxon>
        <taxon>Pseudomonadati</taxon>
        <taxon>Pseudomonadota</taxon>
        <taxon>Gammaproteobacteria</taxon>
        <taxon>Pseudomonadales</taxon>
        <taxon>Marinobacteraceae</taxon>
        <taxon>Marinobacter</taxon>
    </lineage>
</organism>
<accession>A0ABT8VXX6</accession>
<comment type="caution">
    <text evidence="1">The sequence shown here is derived from an EMBL/GenBank/DDBJ whole genome shotgun (WGS) entry which is preliminary data.</text>
</comment>
<keyword evidence="2" id="KW-1185">Reference proteome</keyword>